<dbReference type="InterPro" id="IPR052155">
    <property type="entry name" value="Biofilm_reg_signaling"/>
</dbReference>
<dbReference type="Pfam" id="PF08448">
    <property type="entry name" value="PAS_4"/>
    <property type="match status" value="1"/>
</dbReference>
<gene>
    <name evidence="6" type="ordered locus">Isop_0971</name>
</gene>
<evidence type="ECO:0000259" key="4">
    <source>
        <dbReference type="PROSITE" id="PS50110"/>
    </source>
</evidence>
<dbReference type="STRING" id="575540.Isop_0971"/>
<feature type="modified residue" description="4-aspartylphosphate" evidence="1">
    <location>
        <position position="811"/>
    </location>
</feature>
<dbReference type="NCBIfam" id="TIGR00229">
    <property type="entry name" value="sensory_box"/>
    <property type="match status" value="3"/>
</dbReference>
<dbReference type="Pfam" id="PF13188">
    <property type="entry name" value="PAS_8"/>
    <property type="match status" value="1"/>
</dbReference>
<dbReference type="InterPro" id="IPR035965">
    <property type="entry name" value="PAS-like_dom_sf"/>
</dbReference>
<keyword evidence="3" id="KW-0472">Membrane</keyword>
<dbReference type="Pfam" id="PF13426">
    <property type="entry name" value="PAS_9"/>
    <property type="match status" value="1"/>
</dbReference>
<accession>E8R3J3</accession>
<feature type="domain" description="PAS" evidence="5">
    <location>
        <begin position="101"/>
        <end position="146"/>
    </location>
</feature>
<dbReference type="CDD" id="cd00130">
    <property type="entry name" value="PAS"/>
    <property type="match status" value="2"/>
</dbReference>
<dbReference type="PANTHER" id="PTHR44757:SF2">
    <property type="entry name" value="BIOFILM ARCHITECTURE MAINTENANCE PROTEIN MBAA"/>
    <property type="match status" value="1"/>
</dbReference>
<dbReference type="AlphaFoldDB" id="E8R3J3"/>
<dbReference type="RefSeq" id="WP_013563849.1">
    <property type="nucleotide sequence ID" value="NC_014962.1"/>
</dbReference>
<dbReference type="Proteomes" id="UP000008631">
    <property type="component" value="Chromosome"/>
</dbReference>
<dbReference type="PROSITE" id="PS50112">
    <property type="entry name" value="PAS"/>
    <property type="match status" value="3"/>
</dbReference>
<organism evidence="6 7">
    <name type="scientific">Isosphaera pallida (strain ATCC 43644 / DSM 9630 / IS1B)</name>
    <dbReference type="NCBI Taxonomy" id="575540"/>
    <lineage>
        <taxon>Bacteria</taxon>
        <taxon>Pseudomonadati</taxon>
        <taxon>Planctomycetota</taxon>
        <taxon>Planctomycetia</taxon>
        <taxon>Isosphaerales</taxon>
        <taxon>Isosphaeraceae</taxon>
        <taxon>Isosphaera</taxon>
    </lineage>
</organism>
<feature type="compositionally biased region" description="Pro residues" evidence="2">
    <location>
        <begin position="892"/>
        <end position="906"/>
    </location>
</feature>
<feature type="domain" description="Response regulatory" evidence="4">
    <location>
        <begin position="762"/>
        <end position="880"/>
    </location>
</feature>
<reference key="1">
    <citation type="submission" date="2010-11" db="EMBL/GenBank/DDBJ databases">
        <title>The complete sequence of chromosome of Isophaera pallida ATCC 43644.</title>
        <authorList>
            <consortium name="US DOE Joint Genome Institute (JGI-PGF)"/>
            <person name="Lucas S."/>
            <person name="Copeland A."/>
            <person name="Lapidus A."/>
            <person name="Bruce D."/>
            <person name="Goodwin L."/>
            <person name="Pitluck S."/>
            <person name="Kyrpides N."/>
            <person name="Mavromatis K."/>
            <person name="Pagani I."/>
            <person name="Ivanova N."/>
            <person name="Saunders E."/>
            <person name="Brettin T."/>
            <person name="Detter J.C."/>
            <person name="Han C."/>
            <person name="Tapia R."/>
            <person name="Land M."/>
            <person name="Hauser L."/>
            <person name="Markowitz V."/>
            <person name="Cheng J.-F."/>
            <person name="Hugenholtz P."/>
            <person name="Woyke T."/>
            <person name="Wu D."/>
            <person name="Eisen J.A."/>
        </authorList>
    </citation>
    <scope>NUCLEOTIDE SEQUENCE</scope>
    <source>
        <strain>ATCC 43644</strain>
    </source>
</reference>
<dbReference type="Gene3D" id="3.30.450.20">
    <property type="entry name" value="PAS domain"/>
    <property type="match status" value="3"/>
</dbReference>
<evidence type="ECO:0000256" key="1">
    <source>
        <dbReference type="PROSITE-ProRule" id="PRU00169"/>
    </source>
</evidence>
<keyword evidence="3" id="KW-0812">Transmembrane</keyword>
<proteinExistence type="predicted"/>
<evidence type="ECO:0000313" key="6">
    <source>
        <dbReference type="EMBL" id="ADV61560.1"/>
    </source>
</evidence>
<dbReference type="GO" id="GO:0000160">
    <property type="term" value="P:phosphorelay signal transduction system"/>
    <property type="evidence" value="ECO:0007669"/>
    <property type="project" value="InterPro"/>
</dbReference>
<evidence type="ECO:0000259" key="5">
    <source>
        <dbReference type="PROSITE" id="PS50112"/>
    </source>
</evidence>
<keyword evidence="3" id="KW-1133">Transmembrane helix</keyword>
<keyword evidence="7" id="KW-1185">Reference proteome</keyword>
<dbReference type="Gene3D" id="3.40.50.2300">
    <property type="match status" value="1"/>
</dbReference>
<feature type="domain" description="PAS" evidence="5">
    <location>
        <begin position="222"/>
        <end position="292"/>
    </location>
</feature>
<sequence>MTSNYQSGETVGTNAHPLQPRRMVSAVPRPPRGWRRGIAAAIVGVAGVAGLLGASLAGFPGMDGQATHVWGLGFGLVVGSLAAILLRGTVFQALEDYLGRTEEFHRQLAETSIDAVLLLNDRQSVVSINEAAERIFQGSTADLVGRDFDEMMDDTKERDLATGVPQLITLVGRVTMKRLTQERFPAEVKMTKVRMPGNRSMVVAVVRDLSALERVETENERNRALVERLFAAHPDALAYKDERGLYRMANPAYCRWLGRSALEVLRQSDRNLLPPEEADREQRDDQFTINAGTTQVFERQRRGDGQKGVRHYQIIRTPLPLSDQPDSSGVLVSVRDITKLKEIELRLRENQERLKLIFRCNPSPMVLSDALNGRIVAVNDAFTRLVGLTEAQASGRSLEDLGLDPQTMVPEEQAGGSRQDPRVTGSDTTALNNDMFTFRPGTLRTARGELMPIGVSHARFQAGNQTWWLTVLADTTPQRQLERSKNDAQREQRELRREWAMLVGGLALRGLAELRDLALRVPQAQSPDLMRRLEDVLDLSQLFRQTESRLVFQPFDPQRLPAQILAHLEGCSTPTPRTPLPIQVTSTIAPHIQCELDTNRLVRILAALVEELTPWTIHRRSISIEVAIISDPVLEKGRRDTSRSFQSVRVTFVVAIKPPSDQIEAPYQSITPFPPPPKAGDLGLGFLIAQGFVEALRGRWWMESDAFAGPSIRFELHGRIVERSETEFGTELAVASACDLATVTSAPHTTRPVASLGPARPRVLLIAPRAMSGCELAARLSELGCDVLTTSQGEDGLRLWRQRRFDLVLIDLDLLAPDPVTVVRRIRREEAIFHQVPLVIALTYDSSDHLDTLAKESGFDALVRLPLGRAVLNHCLVEPTRRWMLQHRASPSPSPSPSLPLNPLPPFSKTDSPAASFGSKPPTH</sequence>
<evidence type="ECO:0000256" key="2">
    <source>
        <dbReference type="SAM" id="MobiDB-lite"/>
    </source>
</evidence>
<evidence type="ECO:0000313" key="7">
    <source>
        <dbReference type="Proteomes" id="UP000008631"/>
    </source>
</evidence>
<dbReference type="eggNOG" id="COG0745">
    <property type="taxonomic scope" value="Bacteria"/>
</dbReference>
<dbReference type="SMART" id="SM00091">
    <property type="entry name" value="PAS"/>
    <property type="match status" value="3"/>
</dbReference>
<dbReference type="EMBL" id="CP002353">
    <property type="protein sequence ID" value="ADV61560.1"/>
    <property type="molecule type" value="Genomic_DNA"/>
</dbReference>
<protein>
    <submittedName>
        <fullName evidence="6">PAS sensor protein</fullName>
    </submittedName>
</protein>
<feature type="transmembrane region" description="Helical" evidence="3">
    <location>
        <begin position="38"/>
        <end position="57"/>
    </location>
</feature>
<feature type="compositionally biased region" description="Polar residues" evidence="2">
    <location>
        <begin position="1"/>
        <end position="13"/>
    </location>
</feature>
<dbReference type="SUPFAM" id="SSF55785">
    <property type="entry name" value="PYP-like sensor domain (PAS domain)"/>
    <property type="match status" value="3"/>
</dbReference>
<dbReference type="InterPro" id="IPR011006">
    <property type="entry name" value="CheY-like_superfamily"/>
</dbReference>
<feature type="transmembrane region" description="Helical" evidence="3">
    <location>
        <begin position="69"/>
        <end position="90"/>
    </location>
</feature>
<feature type="region of interest" description="Disordered" evidence="2">
    <location>
        <begin position="397"/>
        <end position="431"/>
    </location>
</feature>
<name>E8R3J3_ISOPI</name>
<feature type="region of interest" description="Disordered" evidence="2">
    <location>
        <begin position="887"/>
        <end position="924"/>
    </location>
</feature>
<dbReference type="SUPFAM" id="SSF52172">
    <property type="entry name" value="CheY-like"/>
    <property type="match status" value="1"/>
</dbReference>
<dbReference type="PANTHER" id="PTHR44757">
    <property type="entry name" value="DIGUANYLATE CYCLASE DGCP"/>
    <property type="match status" value="1"/>
</dbReference>
<keyword evidence="1" id="KW-0597">Phosphoprotein</keyword>
<dbReference type="OrthoDB" id="434992at2"/>
<dbReference type="InterPro" id="IPR013656">
    <property type="entry name" value="PAS_4"/>
</dbReference>
<dbReference type="eggNOG" id="COG5002">
    <property type="taxonomic scope" value="Bacteria"/>
</dbReference>
<feature type="domain" description="PAS" evidence="5">
    <location>
        <begin position="350"/>
        <end position="398"/>
    </location>
</feature>
<dbReference type="PROSITE" id="PS50110">
    <property type="entry name" value="RESPONSE_REGULATORY"/>
    <property type="match status" value="1"/>
</dbReference>
<evidence type="ECO:0000256" key="3">
    <source>
        <dbReference type="SAM" id="Phobius"/>
    </source>
</evidence>
<dbReference type="SMART" id="SM00448">
    <property type="entry name" value="REC"/>
    <property type="match status" value="1"/>
</dbReference>
<dbReference type="InParanoid" id="E8R3J3"/>
<dbReference type="HOGENOM" id="CLU_315881_0_0_0"/>
<dbReference type="InterPro" id="IPR001789">
    <property type="entry name" value="Sig_transdc_resp-reg_receiver"/>
</dbReference>
<dbReference type="KEGG" id="ipa:Isop_0971"/>
<reference evidence="6 7" key="2">
    <citation type="journal article" date="2011" name="Stand. Genomic Sci.">
        <title>Complete genome sequence of Isosphaera pallida type strain (IS1B).</title>
        <authorList>
            <consortium name="US DOE Joint Genome Institute (JGI-PGF)"/>
            <person name="Goker M."/>
            <person name="Cleland D."/>
            <person name="Saunders E."/>
            <person name="Lapidus A."/>
            <person name="Nolan M."/>
            <person name="Lucas S."/>
            <person name="Hammon N."/>
            <person name="Deshpande S."/>
            <person name="Cheng J.F."/>
            <person name="Tapia R."/>
            <person name="Han C."/>
            <person name="Goodwin L."/>
            <person name="Pitluck S."/>
            <person name="Liolios K."/>
            <person name="Pagani I."/>
            <person name="Ivanova N."/>
            <person name="Mavromatis K."/>
            <person name="Pati A."/>
            <person name="Chen A."/>
            <person name="Palaniappan K."/>
            <person name="Land M."/>
            <person name="Hauser L."/>
            <person name="Chang Y.J."/>
            <person name="Jeffries C.D."/>
            <person name="Detter J.C."/>
            <person name="Beck B."/>
            <person name="Woyke T."/>
            <person name="Bristow J."/>
            <person name="Eisen J.A."/>
            <person name="Markowitz V."/>
            <person name="Hugenholtz P."/>
            <person name="Kyrpides N.C."/>
            <person name="Klenk H.P."/>
        </authorList>
    </citation>
    <scope>NUCLEOTIDE SEQUENCE [LARGE SCALE GENOMIC DNA]</scope>
    <source>
        <strain evidence="7">ATCC 43644 / DSM 9630 / IS1B</strain>
    </source>
</reference>
<feature type="region of interest" description="Disordered" evidence="2">
    <location>
        <begin position="1"/>
        <end position="21"/>
    </location>
</feature>
<dbReference type="InterPro" id="IPR000014">
    <property type="entry name" value="PAS"/>
</dbReference>